<name>A0A9W9ZPU0_9CNID</name>
<reference evidence="1" key="1">
    <citation type="submission" date="2023-01" db="EMBL/GenBank/DDBJ databases">
        <title>Genome assembly of the deep-sea coral Lophelia pertusa.</title>
        <authorList>
            <person name="Herrera S."/>
            <person name="Cordes E."/>
        </authorList>
    </citation>
    <scope>NUCLEOTIDE SEQUENCE</scope>
    <source>
        <strain evidence="1">USNM1676648</strain>
        <tissue evidence="1">Polyp</tissue>
    </source>
</reference>
<organism evidence="1 2">
    <name type="scientific">Desmophyllum pertusum</name>
    <dbReference type="NCBI Taxonomy" id="174260"/>
    <lineage>
        <taxon>Eukaryota</taxon>
        <taxon>Metazoa</taxon>
        <taxon>Cnidaria</taxon>
        <taxon>Anthozoa</taxon>
        <taxon>Hexacorallia</taxon>
        <taxon>Scleractinia</taxon>
        <taxon>Caryophylliina</taxon>
        <taxon>Caryophylliidae</taxon>
        <taxon>Desmophyllum</taxon>
    </lineage>
</organism>
<keyword evidence="2" id="KW-1185">Reference proteome</keyword>
<gene>
    <name evidence="1" type="ORF">OS493_013764</name>
</gene>
<dbReference type="AlphaFoldDB" id="A0A9W9ZPU0"/>
<evidence type="ECO:0000313" key="2">
    <source>
        <dbReference type="Proteomes" id="UP001163046"/>
    </source>
</evidence>
<comment type="caution">
    <text evidence="1">The sequence shown here is derived from an EMBL/GenBank/DDBJ whole genome shotgun (WGS) entry which is preliminary data.</text>
</comment>
<sequence>MAYVSYFNPELTQASCDCIVLVALDKPSISNVQRSKDLEKLKKLFGLSLLRGKDKNTFIRAIASALIQHAYVEVDKNAELANLSRDQLKTVKKLEL</sequence>
<dbReference type="Proteomes" id="UP001163046">
    <property type="component" value="Unassembled WGS sequence"/>
</dbReference>
<proteinExistence type="predicted"/>
<dbReference type="EMBL" id="MU825879">
    <property type="protein sequence ID" value="KAJ7385732.1"/>
    <property type="molecule type" value="Genomic_DNA"/>
</dbReference>
<accession>A0A9W9ZPU0</accession>
<dbReference type="OrthoDB" id="5990118at2759"/>
<protein>
    <submittedName>
        <fullName evidence="1">Uncharacterized protein</fullName>
    </submittedName>
</protein>
<evidence type="ECO:0000313" key="1">
    <source>
        <dbReference type="EMBL" id="KAJ7385732.1"/>
    </source>
</evidence>